<sequence length="190" mass="21026">MPKETVIITVGNHNLKLPGTPGHMDQFFRYDFLDEVACFEADLPANQSAFVSYAEQPSSRSFAGSGTRNVNKRMVELLIRRSKVPAVGTTSDKNTIMQIAAEKIRELQSSEEELRKQNSELEAILAARRDEEVVEGAKIRFRVGNPSSGIDSMLSVLKCLKETASETRAIQSSFSAQELSAVIEVQNKSM</sequence>
<keyword evidence="5" id="KW-0175">Coiled coil</keyword>
<accession>A0AA88VI50</accession>
<dbReference type="AlphaFoldDB" id="A0AA88VI50"/>
<gene>
    <name evidence="6" type="ORF">RJ639_013517</name>
</gene>
<feature type="coiled-coil region" evidence="5">
    <location>
        <begin position="97"/>
        <end position="131"/>
    </location>
</feature>
<dbReference type="PANTHER" id="PTHR46665">
    <property type="entry name" value="TRANSCRIPTION FACTOR BHLH041-RELATED-RELATED"/>
    <property type="match status" value="1"/>
</dbReference>
<keyword evidence="4" id="KW-0539">Nucleus</keyword>
<dbReference type="GO" id="GO:0005634">
    <property type="term" value="C:nucleus"/>
    <property type="evidence" value="ECO:0007669"/>
    <property type="project" value="UniProtKB-SubCell"/>
</dbReference>
<evidence type="ECO:0000313" key="6">
    <source>
        <dbReference type="EMBL" id="KAK3009177.1"/>
    </source>
</evidence>
<proteinExistence type="predicted"/>
<organism evidence="6 7">
    <name type="scientific">Escallonia herrerae</name>
    <dbReference type="NCBI Taxonomy" id="1293975"/>
    <lineage>
        <taxon>Eukaryota</taxon>
        <taxon>Viridiplantae</taxon>
        <taxon>Streptophyta</taxon>
        <taxon>Embryophyta</taxon>
        <taxon>Tracheophyta</taxon>
        <taxon>Spermatophyta</taxon>
        <taxon>Magnoliopsida</taxon>
        <taxon>eudicotyledons</taxon>
        <taxon>Gunneridae</taxon>
        <taxon>Pentapetalae</taxon>
        <taxon>asterids</taxon>
        <taxon>campanulids</taxon>
        <taxon>Escalloniales</taxon>
        <taxon>Escalloniaceae</taxon>
        <taxon>Escallonia</taxon>
    </lineage>
</organism>
<reference evidence="6" key="1">
    <citation type="submission" date="2022-12" db="EMBL/GenBank/DDBJ databases">
        <title>Draft genome assemblies for two species of Escallonia (Escalloniales).</title>
        <authorList>
            <person name="Chanderbali A."/>
            <person name="Dervinis C."/>
            <person name="Anghel I."/>
            <person name="Soltis D."/>
            <person name="Soltis P."/>
            <person name="Zapata F."/>
        </authorList>
    </citation>
    <scope>NUCLEOTIDE SEQUENCE</scope>
    <source>
        <strain evidence="6">UCBG64.0493</strain>
        <tissue evidence="6">Leaf</tissue>
    </source>
</reference>
<keyword evidence="2" id="KW-0805">Transcription regulation</keyword>
<dbReference type="Proteomes" id="UP001188597">
    <property type="component" value="Unassembled WGS sequence"/>
</dbReference>
<dbReference type="EMBL" id="JAVXUP010001669">
    <property type="protein sequence ID" value="KAK3009177.1"/>
    <property type="molecule type" value="Genomic_DNA"/>
</dbReference>
<dbReference type="PANTHER" id="PTHR46665:SF6">
    <property type="entry name" value="TRANSCRIPTION FACTOR BHLH92"/>
    <property type="match status" value="1"/>
</dbReference>
<dbReference type="GO" id="GO:0046983">
    <property type="term" value="F:protein dimerization activity"/>
    <property type="evidence" value="ECO:0007669"/>
    <property type="project" value="InterPro"/>
</dbReference>
<comment type="caution">
    <text evidence="6">The sequence shown here is derived from an EMBL/GenBank/DDBJ whole genome shotgun (WGS) entry which is preliminary data.</text>
</comment>
<evidence type="ECO:0000256" key="1">
    <source>
        <dbReference type="ARBA" id="ARBA00004123"/>
    </source>
</evidence>
<evidence type="ECO:0000256" key="3">
    <source>
        <dbReference type="ARBA" id="ARBA00023163"/>
    </source>
</evidence>
<dbReference type="Gene3D" id="4.10.280.10">
    <property type="entry name" value="Helix-loop-helix DNA-binding domain"/>
    <property type="match status" value="1"/>
</dbReference>
<evidence type="ECO:0000256" key="5">
    <source>
        <dbReference type="SAM" id="Coils"/>
    </source>
</evidence>
<dbReference type="InterPro" id="IPR036638">
    <property type="entry name" value="HLH_DNA-bd_sf"/>
</dbReference>
<dbReference type="InterPro" id="IPR044658">
    <property type="entry name" value="bHLH92/bHLH041-like"/>
</dbReference>
<evidence type="ECO:0000313" key="7">
    <source>
        <dbReference type="Proteomes" id="UP001188597"/>
    </source>
</evidence>
<protein>
    <recommendedName>
        <fullName evidence="8">BHLH domain-containing protein</fullName>
    </recommendedName>
</protein>
<evidence type="ECO:0000256" key="4">
    <source>
        <dbReference type="ARBA" id="ARBA00023242"/>
    </source>
</evidence>
<keyword evidence="3" id="KW-0804">Transcription</keyword>
<evidence type="ECO:0000256" key="2">
    <source>
        <dbReference type="ARBA" id="ARBA00023015"/>
    </source>
</evidence>
<keyword evidence="7" id="KW-1185">Reference proteome</keyword>
<evidence type="ECO:0008006" key="8">
    <source>
        <dbReference type="Google" id="ProtNLM"/>
    </source>
</evidence>
<name>A0AA88VI50_9ASTE</name>
<comment type="subcellular location">
    <subcellularLocation>
        <location evidence="1">Nucleus</location>
    </subcellularLocation>
</comment>